<dbReference type="AlphaFoldDB" id="A0AA85EW21"/>
<reference evidence="2" key="1">
    <citation type="submission" date="2022-06" db="EMBL/GenBank/DDBJ databases">
        <authorList>
            <person name="Berger JAMES D."/>
            <person name="Berger JAMES D."/>
        </authorList>
    </citation>
    <scope>NUCLEOTIDE SEQUENCE [LARGE SCALE GENOMIC DNA]</scope>
</reference>
<evidence type="ECO:0000313" key="3">
    <source>
        <dbReference type="WBParaSite" id="SRDH1_26950.1"/>
    </source>
</evidence>
<feature type="transmembrane region" description="Helical" evidence="1">
    <location>
        <begin position="124"/>
        <end position="142"/>
    </location>
</feature>
<reference evidence="3" key="2">
    <citation type="submission" date="2023-11" db="UniProtKB">
        <authorList>
            <consortium name="WormBaseParasite"/>
        </authorList>
    </citation>
    <scope>IDENTIFICATION</scope>
</reference>
<dbReference type="Proteomes" id="UP000050792">
    <property type="component" value="Unassembled WGS sequence"/>
</dbReference>
<dbReference type="WBParaSite" id="SRDH1_26950.1">
    <property type="protein sequence ID" value="SRDH1_26950.1"/>
    <property type="gene ID" value="SRDH1_26950"/>
</dbReference>
<proteinExistence type="predicted"/>
<feature type="transmembrane region" description="Helical" evidence="1">
    <location>
        <begin position="48"/>
        <end position="64"/>
    </location>
</feature>
<evidence type="ECO:0000256" key="1">
    <source>
        <dbReference type="SAM" id="Phobius"/>
    </source>
</evidence>
<feature type="transmembrane region" description="Helical" evidence="1">
    <location>
        <begin position="84"/>
        <end position="103"/>
    </location>
</feature>
<keyword evidence="1" id="KW-0472">Membrane</keyword>
<keyword evidence="1" id="KW-0812">Transmembrane</keyword>
<keyword evidence="2" id="KW-1185">Reference proteome</keyword>
<organism evidence="2 3">
    <name type="scientific">Schistosoma rodhaini</name>
    <dbReference type="NCBI Taxonomy" id="6188"/>
    <lineage>
        <taxon>Eukaryota</taxon>
        <taxon>Metazoa</taxon>
        <taxon>Spiralia</taxon>
        <taxon>Lophotrochozoa</taxon>
        <taxon>Platyhelminthes</taxon>
        <taxon>Trematoda</taxon>
        <taxon>Digenea</taxon>
        <taxon>Strigeidida</taxon>
        <taxon>Schistosomatoidea</taxon>
        <taxon>Schistosomatidae</taxon>
        <taxon>Schistosoma</taxon>
    </lineage>
</organism>
<sequence>MLSTMKILKSPPNPLSLYFFHDKSLQNKQLFGFFLHCLLLCIENMREYMFCLTKICSIFIYLMHSNKMFLIYLTENGRYHNFTVKYAPITIPCIIFYVIRFYHDSLMSFYHSKKIIHSMMNIKIVVLLRRSTIILIVHLYPMNNF</sequence>
<name>A0AA85EW21_9TREM</name>
<keyword evidence="1" id="KW-1133">Transmembrane helix</keyword>
<protein>
    <submittedName>
        <fullName evidence="3">Uncharacterized protein</fullName>
    </submittedName>
</protein>
<accession>A0AA85EW21</accession>
<evidence type="ECO:0000313" key="2">
    <source>
        <dbReference type="Proteomes" id="UP000050792"/>
    </source>
</evidence>